<dbReference type="Pfam" id="PF00589">
    <property type="entry name" value="Phage_integrase"/>
    <property type="match status" value="1"/>
</dbReference>
<sequence>MKLQENETQSIKTGKTRYVPVPLHVTELGFTDFVTRRSAFLFSDEALAEKKYSTNFRKRFSRYIRNNGIGRDEISPTHSFRHTFVTNCRRSGVAMDIRDSITGHIDSNRNESENYGDKPVETKLEAIETIPRLNLRRIKDWSR</sequence>
<dbReference type="InterPro" id="IPR013762">
    <property type="entry name" value="Integrase-like_cat_sf"/>
</dbReference>
<organism evidence="3 4">
    <name type="scientific">Dickeya lacustris</name>
    <dbReference type="NCBI Taxonomy" id="2259638"/>
    <lineage>
        <taxon>Bacteria</taxon>
        <taxon>Pseudomonadati</taxon>
        <taxon>Pseudomonadota</taxon>
        <taxon>Gammaproteobacteria</taxon>
        <taxon>Enterobacterales</taxon>
        <taxon>Pectobacteriaceae</taxon>
        <taxon>Dickeya</taxon>
    </lineage>
</organism>
<gene>
    <name evidence="3" type="ORF">O1Q98_16510</name>
</gene>
<dbReference type="RefSeq" id="WP_278142363.1">
    <property type="nucleotide sequence ID" value="NZ_CP114280.1"/>
</dbReference>
<keyword evidence="4" id="KW-1185">Reference proteome</keyword>
<reference evidence="3 4" key="1">
    <citation type="submission" date="2022-12" db="EMBL/GenBank/DDBJ databases">
        <title>Complete genome sequencing of Dickeya lacustris type strain LMG30899.</title>
        <authorList>
            <person name="Dobhal S."/>
            <person name="Arizala D."/>
            <person name="Arif M."/>
        </authorList>
    </citation>
    <scope>NUCLEOTIDE SEQUENCE [LARGE SCALE GENOMIC DNA]</scope>
    <source>
        <strain evidence="3 4">LMG30899</strain>
    </source>
</reference>
<dbReference type="EMBL" id="CP114280">
    <property type="protein sequence ID" value="WFN55204.1"/>
    <property type="molecule type" value="Genomic_DNA"/>
</dbReference>
<dbReference type="InterPro" id="IPR002104">
    <property type="entry name" value="Integrase_catalytic"/>
</dbReference>
<dbReference type="SUPFAM" id="SSF56349">
    <property type="entry name" value="DNA breaking-rejoining enzymes"/>
    <property type="match status" value="1"/>
</dbReference>
<proteinExistence type="predicted"/>
<name>A0ABY8G5I8_9GAMM</name>
<dbReference type="Gene3D" id="1.10.443.10">
    <property type="entry name" value="Intergrase catalytic core"/>
    <property type="match status" value="1"/>
</dbReference>
<dbReference type="Proteomes" id="UP001219630">
    <property type="component" value="Chromosome"/>
</dbReference>
<evidence type="ECO:0000256" key="1">
    <source>
        <dbReference type="ARBA" id="ARBA00023172"/>
    </source>
</evidence>
<keyword evidence="1" id="KW-0233">DNA recombination</keyword>
<evidence type="ECO:0000313" key="3">
    <source>
        <dbReference type="EMBL" id="WFN55204.1"/>
    </source>
</evidence>
<dbReference type="InterPro" id="IPR011010">
    <property type="entry name" value="DNA_brk_join_enz"/>
</dbReference>
<accession>A0ABY8G5I8</accession>
<feature type="domain" description="Tyr recombinase" evidence="2">
    <location>
        <begin position="9"/>
        <end position="108"/>
    </location>
</feature>
<protein>
    <submittedName>
        <fullName evidence="3">Tyrosine-type recombinase/integrase</fullName>
    </submittedName>
</protein>
<evidence type="ECO:0000313" key="4">
    <source>
        <dbReference type="Proteomes" id="UP001219630"/>
    </source>
</evidence>
<evidence type="ECO:0000259" key="2">
    <source>
        <dbReference type="Pfam" id="PF00589"/>
    </source>
</evidence>